<dbReference type="Proteomes" id="UP000606653">
    <property type="component" value="Unassembled WGS sequence"/>
</dbReference>
<keyword evidence="4" id="KW-1185">Reference proteome</keyword>
<feature type="region of interest" description="Disordered" evidence="1">
    <location>
        <begin position="537"/>
        <end position="557"/>
    </location>
</feature>
<evidence type="ECO:0000313" key="3">
    <source>
        <dbReference type="EMBL" id="GGN93053.1"/>
    </source>
</evidence>
<protein>
    <recommendedName>
        <fullName evidence="5">Type IV pilus assembly protein PilM</fullName>
    </recommendedName>
</protein>
<dbReference type="SUPFAM" id="SSF53067">
    <property type="entry name" value="Actin-like ATPase domain"/>
    <property type="match status" value="1"/>
</dbReference>
<dbReference type="InterPro" id="IPR043129">
    <property type="entry name" value="ATPase_NBD"/>
</dbReference>
<proteinExistence type="predicted"/>
<organism evidence="3 4">
    <name type="scientific">Saccharibacillus kuerlensis</name>
    <dbReference type="NCBI Taxonomy" id="459527"/>
    <lineage>
        <taxon>Bacteria</taxon>
        <taxon>Bacillati</taxon>
        <taxon>Bacillota</taxon>
        <taxon>Bacilli</taxon>
        <taxon>Bacillales</taxon>
        <taxon>Paenibacillaceae</taxon>
        <taxon>Saccharibacillus</taxon>
    </lineage>
</organism>
<name>A0ABQ2KWY3_9BACL</name>
<evidence type="ECO:0000256" key="2">
    <source>
        <dbReference type="SAM" id="Phobius"/>
    </source>
</evidence>
<dbReference type="EMBL" id="BMLN01000002">
    <property type="protein sequence ID" value="GGN93053.1"/>
    <property type="molecule type" value="Genomic_DNA"/>
</dbReference>
<dbReference type="InterPro" id="IPR005883">
    <property type="entry name" value="PilM"/>
</dbReference>
<dbReference type="Pfam" id="PF11104">
    <property type="entry name" value="PilM_2"/>
    <property type="match status" value="1"/>
</dbReference>
<evidence type="ECO:0000256" key="1">
    <source>
        <dbReference type="SAM" id="MobiDB-lite"/>
    </source>
</evidence>
<dbReference type="PANTHER" id="PTHR32432:SF3">
    <property type="entry name" value="ETHANOLAMINE UTILIZATION PROTEIN EUTJ"/>
    <property type="match status" value="1"/>
</dbReference>
<dbReference type="PANTHER" id="PTHR32432">
    <property type="entry name" value="CELL DIVISION PROTEIN FTSA-RELATED"/>
    <property type="match status" value="1"/>
</dbReference>
<keyword evidence="2" id="KW-0472">Membrane</keyword>
<evidence type="ECO:0008006" key="5">
    <source>
        <dbReference type="Google" id="ProtNLM"/>
    </source>
</evidence>
<evidence type="ECO:0000313" key="4">
    <source>
        <dbReference type="Proteomes" id="UP000606653"/>
    </source>
</evidence>
<feature type="transmembrane region" description="Helical" evidence="2">
    <location>
        <begin position="351"/>
        <end position="375"/>
    </location>
</feature>
<dbReference type="Gene3D" id="3.30.1490.300">
    <property type="match status" value="1"/>
</dbReference>
<feature type="compositionally biased region" description="Polar residues" evidence="1">
    <location>
        <begin position="539"/>
        <end position="557"/>
    </location>
</feature>
<sequence length="557" mass="60894">MFGIGSKKAGLTIEQTGVRFIQLKNNKTWEIEKQSFLPLDPGTIIENQIADEEKLRMQIRQWVEQEGLKGSQVALSVPPSQVIIRKMSISAVQPKQVQQLVALEVETGMHLPFEEPVYDFIPIGIETQVQDNGLEEEVTRVLVFAAPRKLIAEYIGILDESGIKTESVEVSATALGRMAEIAQGKPFADTMLVHLEHAQLDVYMFRDGKPVFMRTINLLDMEEEAPLFESESYLAQKSVIRDEQLSMEQMVEVTAEISRMLNFYQYSLHDGEARINELVVTGAEISRGQLVAELRQALADISIEELKLEAVPGKQEDASLNQYRVAVGAALKDDKNSQIDLFPRENKDAKILPYALAALLLIWLAAAGGLTTFYFSQKSHLANQAAQMSQLQTDNQVKELQLASLQGAGRSPEMLIRQLEEARMDAVSVLVQLNAALPPGGVIRDISYSQNSTIDVTVNVRKIDDASVYLGAVKTLSFVTDASISSLAQETDTGNGSLSARSGLYAAVYSISARGAQAEAANMDADSVRAIGGAVAPDASSSDLMTQEESVNDGTNP</sequence>
<comment type="caution">
    <text evidence="3">The sequence shown here is derived from an EMBL/GenBank/DDBJ whole genome shotgun (WGS) entry which is preliminary data.</text>
</comment>
<gene>
    <name evidence="3" type="ORF">GCM10010969_06180</name>
</gene>
<dbReference type="InterPro" id="IPR050696">
    <property type="entry name" value="FtsA/MreB"/>
</dbReference>
<dbReference type="RefSeq" id="WP_018977738.1">
    <property type="nucleotide sequence ID" value="NZ_BMLN01000002.1"/>
</dbReference>
<reference evidence="4" key="1">
    <citation type="journal article" date="2019" name="Int. J. Syst. Evol. Microbiol.">
        <title>The Global Catalogue of Microorganisms (GCM) 10K type strain sequencing project: providing services to taxonomists for standard genome sequencing and annotation.</title>
        <authorList>
            <consortium name="The Broad Institute Genomics Platform"/>
            <consortium name="The Broad Institute Genome Sequencing Center for Infectious Disease"/>
            <person name="Wu L."/>
            <person name="Ma J."/>
        </authorList>
    </citation>
    <scope>NUCLEOTIDE SEQUENCE [LARGE SCALE GENOMIC DNA]</scope>
    <source>
        <strain evidence="4">CGMCC 1.6964</strain>
    </source>
</reference>
<keyword evidence="2" id="KW-0812">Transmembrane</keyword>
<dbReference type="Gene3D" id="3.30.420.40">
    <property type="match status" value="2"/>
</dbReference>
<accession>A0ABQ2KWY3</accession>
<keyword evidence="2" id="KW-1133">Transmembrane helix</keyword>